<comment type="caution">
    <text evidence="1">The sequence shown here is derived from an EMBL/GenBank/DDBJ whole genome shotgun (WGS) entry which is preliminary data.</text>
</comment>
<dbReference type="OrthoDB" id="5376140at2759"/>
<proteinExistence type="predicted"/>
<sequence length="282" mass="31222">MDGTNIPALANEYWKTHGRNPKLQQVQDIGFIEILEKAGFPLRAFIEWQTSCNIPPITTPQTPVAAAITTLPPTVAKIGMPVNSIIPAAAGATTPSTNMVNDSDIAHKDGFNDDSYETLKAGIQNLGINKDYVRNWDSAHGFREFYQNWMDGMIESFNLTRDQVLISVIKDTSEEYTVVAKSSRSACSLGYICFQEKTGDIELTNFRAKLKRKALGFGVTSKQNLADVAGKHGEGSKVGALVLVRKGYQVRYESNSYYWNFSLEGPFSDTLQVQPNDRPGDR</sequence>
<name>A0A9N9LQ62_9HELO</name>
<gene>
    <name evidence="1" type="ORF">HYALB_00008973</name>
</gene>
<evidence type="ECO:0000313" key="1">
    <source>
        <dbReference type="EMBL" id="CAG8977808.1"/>
    </source>
</evidence>
<accession>A0A9N9LQ62</accession>
<dbReference type="EMBL" id="CAJVRM010000236">
    <property type="protein sequence ID" value="CAG8977808.1"/>
    <property type="molecule type" value="Genomic_DNA"/>
</dbReference>
<keyword evidence="2" id="KW-1185">Reference proteome</keyword>
<dbReference type="AlphaFoldDB" id="A0A9N9LQ62"/>
<evidence type="ECO:0000313" key="2">
    <source>
        <dbReference type="Proteomes" id="UP000701801"/>
    </source>
</evidence>
<organism evidence="1 2">
    <name type="scientific">Hymenoscyphus albidus</name>
    <dbReference type="NCBI Taxonomy" id="595503"/>
    <lineage>
        <taxon>Eukaryota</taxon>
        <taxon>Fungi</taxon>
        <taxon>Dikarya</taxon>
        <taxon>Ascomycota</taxon>
        <taxon>Pezizomycotina</taxon>
        <taxon>Leotiomycetes</taxon>
        <taxon>Helotiales</taxon>
        <taxon>Helotiaceae</taxon>
        <taxon>Hymenoscyphus</taxon>
    </lineage>
</organism>
<dbReference type="Proteomes" id="UP000701801">
    <property type="component" value="Unassembled WGS sequence"/>
</dbReference>
<protein>
    <submittedName>
        <fullName evidence="1">Uncharacterized protein</fullName>
    </submittedName>
</protein>
<reference evidence="1" key="1">
    <citation type="submission" date="2021-07" db="EMBL/GenBank/DDBJ databases">
        <authorList>
            <person name="Durling M."/>
        </authorList>
    </citation>
    <scope>NUCLEOTIDE SEQUENCE</scope>
</reference>